<dbReference type="InterPro" id="IPR036259">
    <property type="entry name" value="MFS_trans_sf"/>
</dbReference>
<dbReference type="InterPro" id="IPR011701">
    <property type="entry name" value="MFS"/>
</dbReference>
<dbReference type="CDD" id="cd17320">
    <property type="entry name" value="MFS_MdfA_MDR_like"/>
    <property type="match status" value="1"/>
</dbReference>
<keyword evidence="7 8" id="KW-0472">Membrane</keyword>
<dbReference type="InterPro" id="IPR004812">
    <property type="entry name" value="Efflux_drug-R_Bcr/CmlA"/>
</dbReference>
<comment type="caution">
    <text evidence="8">Lacks conserved residue(s) required for the propagation of feature annotation.</text>
</comment>
<comment type="subcellular location">
    <subcellularLocation>
        <location evidence="8">Cell inner membrane</location>
        <topology evidence="8">Multi-pass membrane protein</topology>
    </subcellularLocation>
    <subcellularLocation>
        <location evidence="1">Cell membrane</location>
        <topology evidence="1">Multi-pass membrane protein</topology>
    </subcellularLocation>
</comment>
<keyword evidence="11" id="KW-1185">Reference proteome</keyword>
<reference evidence="10 11" key="1">
    <citation type="submission" date="2019-11" db="EMBL/GenBank/DDBJ databases">
        <title>Genome analysis of Rhizobacterium cereale a novel genus and species isolated from maize roots in North Spain.</title>
        <authorList>
            <person name="Menendez E."/>
            <person name="Flores-Felix J.D."/>
            <person name="Ramirez-Bahena M.-H."/>
            <person name="Igual J.M."/>
            <person name="Garcia-Fraile P."/>
            <person name="Peix A."/>
            <person name="Velazquez E."/>
        </authorList>
    </citation>
    <scope>NUCLEOTIDE SEQUENCE [LARGE SCALE GENOMIC DNA]</scope>
    <source>
        <strain evidence="10 11">RZME27</strain>
    </source>
</reference>
<feature type="transmembrane region" description="Helical" evidence="8">
    <location>
        <begin position="365"/>
        <end position="387"/>
    </location>
</feature>
<dbReference type="NCBIfam" id="TIGR00710">
    <property type="entry name" value="efflux_Bcr_CflA"/>
    <property type="match status" value="1"/>
</dbReference>
<dbReference type="InterPro" id="IPR005829">
    <property type="entry name" value="Sugar_transporter_CS"/>
</dbReference>
<evidence type="ECO:0000313" key="10">
    <source>
        <dbReference type="EMBL" id="MQY47915.1"/>
    </source>
</evidence>
<evidence type="ECO:0000256" key="2">
    <source>
        <dbReference type="ARBA" id="ARBA00006236"/>
    </source>
</evidence>
<comment type="similarity">
    <text evidence="2 8">Belongs to the major facilitator superfamily. Bcr/CmlA family.</text>
</comment>
<dbReference type="Gene3D" id="1.20.1720.10">
    <property type="entry name" value="Multidrug resistance protein D"/>
    <property type="match status" value="1"/>
</dbReference>
<feature type="transmembrane region" description="Helical" evidence="8">
    <location>
        <begin position="302"/>
        <end position="327"/>
    </location>
</feature>
<dbReference type="RefSeq" id="WP_153355492.1">
    <property type="nucleotide sequence ID" value="NZ_JAYKOO010000009.1"/>
</dbReference>
<dbReference type="InterPro" id="IPR020846">
    <property type="entry name" value="MFS_dom"/>
</dbReference>
<feature type="transmembrane region" description="Helical" evidence="8">
    <location>
        <begin position="97"/>
        <end position="118"/>
    </location>
</feature>
<protein>
    <recommendedName>
        <fullName evidence="8">Bcr/CflA family efflux transporter</fullName>
    </recommendedName>
</protein>
<evidence type="ECO:0000256" key="1">
    <source>
        <dbReference type="ARBA" id="ARBA00004651"/>
    </source>
</evidence>
<proteinExistence type="inferred from homology"/>
<dbReference type="GO" id="GO:0042910">
    <property type="term" value="F:xenobiotic transmembrane transporter activity"/>
    <property type="evidence" value="ECO:0007669"/>
    <property type="project" value="InterPro"/>
</dbReference>
<dbReference type="PROSITE" id="PS00216">
    <property type="entry name" value="SUGAR_TRANSPORT_1"/>
    <property type="match status" value="1"/>
</dbReference>
<dbReference type="AlphaFoldDB" id="A0A6A8A9F3"/>
<dbReference type="EMBL" id="WIXI01000046">
    <property type="protein sequence ID" value="MQY47915.1"/>
    <property type="molecule type" value="Genomic_DNA"/>
</dbReference>
<gene>
    <name evidence="10" type="ORF">GAO09_17910</name>
</gene>
<organism evidence="10 11">
    <name type="scientific">Endobacterium cereale</name>
    <dbReference type="NCBI Taxonomy" id="2663029"/>
    <lineage>
        <taxon>Bacteria</taxon>
        <taxon>Pseudomonadati</taxon>
        <taxon>Pseudomonadota</taxon>
        <taxon>Alphaproteobacteria</taxon>
        <taxon>Hyphomicrobiales</taxon>
        <taxon>Rhizobiaceae</taxon>
        <taxon>Endobacterium</taxon>
    </lineage>
</organism>
<feature type="transmembrane region" description="Helical" evidence="8">
    <location>
        <begin position="275"/>
        <end position="296"/>
    </location>
</feature>
<keyword evidence="5 8" id="KW-0812">Transmembrane</keyword>
<feature type="transmembrane region" description="Helical" evidence="8">
    <location>
        <begin position="71"/>
        <end position="91"/>
    </location>
</feature>
<keyword evidence="4" id="KW-1003">Cell membrane</keyword>
<feature type="transmembrane region" description="Helical" evidence="8">
    <location>
        <begin position="209"/>
        <end position="239"/>
    </location>
</feature>
<dbReference type="PANTHER" id="PTHR23502:SF132">
    <property type="entry name" value="POLYAMINE TRANSPORTER 2-RELATED"/>
    <property type="match status" value="1"/>
</dbReference>
<evidence type="ECO:0000259" key="9">
    <source>
        <dbReference type="PROSITE" id="PS50850"/>
    </source>
</evidence>
<feature type="transmembrane region" description="Helical" evidence="8">
    <location>
        <begin position="245"/>
        <end position="263"/>
    </location>
</feature>
<dbReference type="GO" id="GO:1990961">
    <property type="term" value="P:xenobiotic detoxification by transmembrane export across the plasma membrane"/>
    <property type="evidence" value="ECO:0007669"/>
    <property type="project" value="InterPro"/>
</dbReference>
<sequence length="391" mass="40343">MSERRVAIFGAVLTAIGPISMAISTPAMPEMVTAFSTNQAAIKISLSAYFGGFAVAQLLAGPTSDAFGRRVATLGFMAIYLIGALIAIFASSVETLIVGRLIQGIGASVGVTVARAIVRDLFTGQEAARIMNLIGIMVAIGPAMGPTIGGLALSAFGWESVFILMALFGACIIVGVLALLKETTIPDRSRIRPARLLSAYREILSEPRFLCTSMILGGSVGALYAQATMLPFVLIGAVGLTPTQFGLAMLMQSGAYVSGSIVLKQVSRRIGGTGAVRVGLACCGLGGLLMLSWNLILPATLMSVMGPVAICTFGIAFLTPQVVTIGLAPFPHIAGSASALMGFIQMSCGFTAGLAAAAVGSPVLAFSTIIPIMEFTAVAGYFGYLALTRRR</sequence>
<dbReference type="SUPFAM" id="SSF103473">
    <property type="entry name" value="MFS general substrate transporter"/>
    <property type="match status" value="1"/>
</dbReference>
<dbReference type="PANTHER" id="PTHR23502">
    <property type="entry name" value="MAJOR FACILITATOR SUPERFAMILY"/>
    <property type="match status" value="1"/>
</dbReference>
<dbReference type="Pfam" id="PF07690">
    <property type="entry name" value="MFS_1"/>
    <property type="match status" value="1"/>
</dbReference>
<feature type="transmembrane region" description="Helical" evidence="8">
    <location>
        <begin position="40"/>
        <end position="59"/>
    </location>
</feature>
<feature type="transmembrane region" description="Helical" evidence="8">
    <location>
        <begin position="339"/>
        <end position="359"/>
    </location>
</feature>
<keyword evidence="8" id="KW-0997">Cell inner membrane</keyword>
<evidence type="ECO:0000256" key="3">
    <source>
        <dbReference type="ARBA" id="ARBA00022448"/>
    </source>
</evidence>
<accession>A0A6A8A9F3</accession>
<feature type="domain" description="Major facilitator superfamily (MFS) profile" evidence="9">
    <location>
        <begin position="6"/>
        <end position="391"/>
    </location>
</feature>
<evidence type="ECO:0000313" key="11">
    <source>
        <dbReference type="Proteomes" id="UP000435138"/>
    </source>
</evidence>
<evidence type="ECO:0000256" key="5">
    <source>
        <dbReference type="ARBA" id="ARBA00022692"/>
    </source>
</evidence>
<comment type="caution">
    <text evidence="10">The sequence shown here is derived from an EMBL/GenBank/DDBJ whole genome shotgun (WGS) entry which is preliminary data.</text>
</comment>
<evidence type="ECO:0000256" key="7">
    <source>
        <dbReference type="ARBA" id="ARBA00023136"/>
    </source>
</evidence>
<dbReference type="PROSITE" id="PS50850">
    <property type="entry name" value="MFS"/>
    <property type="match status" value="1"/>
</dbReference>
<keyword evidence="3 8" id="KW-0813">Transport</keyword>
<evidence type="ECO:0000256" key="4">
    <source>
        <dbReference type="ARBA" id="ARBA00022475"/>
    </source>
</evidence>
<dbReference type="Proteomes" id="UP000435138">
    <property type="component" value="Unassembled WGS sequence"/>
</dbReference>
<feature type="transmembrane region" description="Helical" evidence="8">
    <location>
        <begin position="161"/>
        <end position="180"/>
    </location>
</feature>
<keyword evidence="6 8" id="KW-1133">Transmembrane helix</keyword>
<dbReference type="GO" id="GO:0005886">
    <property type="term" value="C:plasma membrane"/>
    <property type="evidence" value="ECO:0007669"/>
    <property type="project" value="UniProtKB-SubCell"/>
</dbReference>
<name>A0A6A8A9F3_9HYPH</name>
<evidence type="ECO:0000256" key="8">
    <source>
        <dbReference type="RuleBase" id="RU365088"/>
    </source>
</evidence>
<evidence type="ECO:0000256" key="6">
    <source>
        <dbReference type="ARBA" id="ARBA00022989"/>
    </source>
</evidence>
<feature type="transmembrane region" description="Helical" evidence="8">
    <location>
        <begin position="130"/>
        <end position="155"/>
    </location>
</feature>